<keyword evidence="1" id="KW-1133">Transmembrane helix</keyword>
<reference evidence="3 4" key="1">
    <citation type="submission" date="2018-12" db="EMBL/GenBank/DDBJ databases">
        <authorList>
            <consortium name="Pathogen Informatics"/>
        </authorList>
    </citation>
    <scope>NUCLEOTIDE SEQUENCE [LARGE SCALE GENOMIC DNA]</scope>
    <source>
        <strain evidence="3 4">NCTC9044</strain>
    </source>
</reference>
<feature type="transmembrane region" description="Helical" evidence="1">
    <location>
        <begin position="12"/>
        <end position="30"/>
    </location>
</feature>
<feature type="transmembrane region" description="Helical" evidence="1">
    <location>
        <begin position="87"/>
        <end position="104"/>
    </location>
</feature>
<feature type="transmembrane region" description="Helical" evidence="1">
    <location>
        <begin position="135"/>
        <end position="156"/>
    </location>
</feature>
<feature type="transmembrane region" description="Helical" evidence="1">
    <location>
        <begin position="111"/>
        <end position="129"/>
    </location>
</feature>
<keyword evidence="1" id="KW-0812">Transmembrane</keyword>
<dbReference type="EMBL" id="LR134238">
    <property type="protein sequence ID" value="VED08578.1"/>
    <property type="molecule type" value="Genomic_DNA"/>
</dbReference>
<feature type="transmembrane region" description="Helical" evidence="1">
    <location>
        <begin position="59"/>
        <end position="81"/>
    </location>
</feature>
<sequence>MWRRLIYHPDINYALRQTLVLCLPVAVGLMLGELRFGLLFSLVPACCNIAGLDTPHKRFFKRLIIGASLFATCSLLTQLLLAKDVPLPFLLTGLTLVLGVTAELGPLHAKLLPASLLAAIFTLSLAGYMPVWEPLLIYALGTLWYGLFNWFWFWIWREQPLRESLSLLYRELADYCEAKYSLLTQHTDPEKALPPLLVRQQKAVDLITQCYQQMHMLSAQNNNDYKRMLRIFQEALDLQEHISVSLHQPEEVQNWSSVAMRKKLSAGMRKPSPLACACWLMTFFTIACRRVLRWKSKLAHWKKSPASIRIIRLGNSAIGTSAALPACCAPKNRSMRVTYWPINSGECRYFRR</sequence>
<organism evidence="3 4">
    <name type="scientific">Escherichia coli</name>
    <dbReference type="NCBI Taxonomy" id="562"/>
    <lineage>
        <taxon>Bacteria</taxon>
        <taxon>Pseudomonadati</taxon>
        <taxon>Pseudomonadota</taxon>
        <taxon>Gammaproteobacteria</taxon>
        <taxon>Enterobacterales</taxon>
        <taxon>Enterobacteriaceae</taxon>
        <taxon>Escherichia</taxon>
    </lineage>
</organism>
<feature type="transmembrane region" description="Helical" evidence="1">
    <location>
        <begin position="36"/>
        <end position="52"/>
    </location>
</feature>
<proteinExistence type="predicted"/>
<dbReference type="Proteomes" id="UP000271797">
    <property type="component" value="Chromosome"/>
</dbReference>
<feature type="domain" description="Integral membrane protein YccS N-terminal" evidence="2">
    <location>
        <begin position="63"/>
        <end position="254"/>
    </location>
</feature>
<dbReference type="AlphaFoldDB" id="A0A3S4NPK7"/>
<evidence type="ECO:0000313" key="4">
    <source>
        <dbReference type="Proteomes" id="UP000271797"/>
    </source>
</evidence>
<evidence type="ECO:0000259" key="2">
    <source>
        <dbReference type="Pfam" id="PF12805"/>
    </source>
</evidence>
<keyword evidence="1" id="KW-0472">Membrane</keyword>
<protein>
    <submittedName>
        <fullName evidence="3">Inner membrane protein</fullName>
    </submittedName>
</protein>
<dbReference type="InterPro" id="IPR032692">
    <property type="entry name" value="YccS_N"/>
</dbReference>
<accession>A0A3S4NPK7</accession>
<gene>
    <name evidence="3" type="primary">yhfK_1</name>
    <name evidence="3" type="ORF">NCTC9044_01405</name>
</gene>
<evidence type="ECO:0000256" key="1">
    <source>
        <dbReference type="SAM" id="Phobius"/>
    </source>
</evidence>
<evidence type="ECO:0000313" key="3">
    <source>
        <dbReference type="EMBL" id="VED08578.1"/>
    </source>
</evidence>
<dbReference type="Pfam" id="PF12805">
    <property type="entry name" value="FUSC-like"/>
    <property type="match status" value="1"/>
</dbReference>
<name>A0A3S4NPK7_ECOLX</name>